<evidence type="ECO:0000313" key="4">
    <source>
        <dbReference type="Proteomes" id="UP000283269"/>
    </source>
</evidence>
<dbReference type="EMBL" id="NHYD01003401">
    <property type="protein sequence ID" value="PPQ78895.1"/>
    <property type="molecule type" value="Genomic_DNA"/>
</dbReference>
<proteinExistence type="predicted"/>
<evidence type="ECO:0000313" key="3">
    <source>
        <dbReference type="EMBL" id="PPQ78895.1"/>
    </source>
</evidence>
<accession>A0A409WK49</accession>
<dbReference type="OrthoDB" id="2289918at2759"/>
<evidence type="ECO:0000256" key="1">
    <source>
        <dbReference type="SAM" id="MobiDB-lite"/>
    </source>
</evidence>
<feature type="compositionally biased region" description="Basic and acidic residues" evidence="1">
    <location>
        <begin position="184"/>
        <end position="194"/>
    </location>
</feature>
<evidence type="ECO:0000259" key="2">
    <source>
        <dbReference type="Pfam" id="PF13919"/>
    </source>
</evidence>
<dbReference type="Proteomes" id="UP000283269">
    <property type="component" value="Unassembled WGS sequence"/>
</dbReference>
<name>A0A409WK49_PSICY</name>
<feature type="region of interest" description="Disordered" evidence="1">
    <location>
        <begin position="266"/>
        <end position="287"/>
    </location>
</feature>
<dbReference type="InParanoid" id="A0A409WK49"/>
<dbReference type="InterPro" id="IPR028020">
    <property type="entry name" value="ASX_DEUBAD_dom"/>
</dbReference>
<keyword evidence="4" id="KW-1185">Reference proteome</keyword>
<feature type="region of interest" description="Disordered" evidence="1">
    <location>
        <begin position="1"/>
        <end position="51"/>
    </location>
</feature>
<comment type="caution">
    <text evidence="3">The sequence shown here is derived from an EMBL/GenBank/DDBJ whole genome shotgun (WGS) entry which is preliminary data.</text>
</comment>
<dbReference type="STRING" id="93625.A0A409WK49"/>
<feature type="region of interest" description="Disordered" evidence="1">
    <location>
        <begin position="154"/>
        <end position="204"/>
    </location>
</feature>
<gene>
    <name evidence="3" type="ORF">CVT25_002383</name>
</gene>
<protein>
    <recommendedName>
        <fullName evidence="2">ASX DEUBAD domain-containing protein</fullName>
    </recommendedName>
</protein>
<organism evidence="3 4">
    <name type="scientific">Psilocybe cyanescens</name>
    <dbReference type="NCBI Taxonomy" id="93625"/>
    <lineage>
        <taxon>Eukaryota</taxon>
        <taxon>Fungi</taxon>
        <taxon>Dikarya</taxon>
        <taxon>Basidiomycota</taxon>
        <taxon>Agaricomycotina</taxon>
        <taxon>Agaricomycetes</taxon>
        <taxon>Agaricomycetidae</taxon>
        <taxon>Agaricales</taxon>
        <taxon>Agaricineae</taxon>
        <taxon>Strophariaceae</taxon>
        <taxon>Psilocybe</taxon>
    </lineage>
</organism>
<dbReference type="AlphaFoldDB" id="A0A409WK49"/>
<feature type="domain" description="ASX DEUBAD" evidence="2">
    <location>
        <begin position="78"/>
        <end position="265"/>
    </location>
</feature>
<reference evidence="3 4" key="1">
    <citation type="journal article" date="2018" name="Evol. Lett.">
        <title>Horizontal gene cluster transfer increased hallucinogenic mushroom diversity.</title>
        <authorList>
            <person name="Reynolds H.T."/>
            <person name="Vijayakumar V."/>
            <person name="Gluck-Thaler E."/>
            <person name="Korotkin H.B."/>
            <person name="Matheny P.B."/>
            <person name="Slot J.C."/>
        </authorList>
    </citation>
    <scope>NUCLEOTIDE SEQUENCE [LARGE SCALE GENOMIC DNA]</scope>
    <source>
        <strain evidence="3 4">2631</strain>
    </source>
</reference>
<feature type="compositionally biased region" description="Low complexity" evidence="1">
    <location>
        <begin position="278"/>
        <end position="287"/>
    </location>
</feature>
<sequence>MDRPRRNTRQPNKAPQLVVSAPTPAPAPTAELSNSTSRAARVIKRKVSPEAKERVRVKATAKGSGPGTIMIDPDNVFKTLMQSSKSELVSLDMNDIINGNTWAALSDEAKSHLMTLLPPTAFTDWRERLGEDHPCLEGLDWDVPEEVEEVKVEVGEEARENENANAMVVDEDEPQSHSLSIPNPKHDPSTKPDTHPAPNPHLSRDIAPSFFTDLHFLASLRTFQDHLFLNYFSDAHTQKVKAYKEGIANGTLAAPWKDQVWERDNPVSVPARDTGAEPSSSLPLPSGSGPGAAFTTLAGGASQVKLYTLAKNNIIRVGDVIAYRRSFTMLDIVVEKDAIVSPLLPLSLPHFVPLNNDYNPTNTTDAPQIQSIHPKTYAITVLTQRGTTRDLPAHLLSHASTTSMDVDTDPDISSEPTTLSLTITSPTMLDTALLDIDARVDKARRPNGNAWKTFSVWRYRAGGEYNPYDSRGGRENHGMLFYLRGSYYHENW</sequence>
<dbReference type="Pfam" id="PF13919">
    <property type="entry name" value="ASXH"/>
    <property type="match status" value="1"/>
</dbReference>